<proteinExistence type="predicted"/>
<reference evidence="1" key="1">
    <citation type="journal article" date="2023" name="Int. J. Mol. Sci.">
        <title>Metagenomics Revealed a New Genus 'Candidatus Thiocaldithrix dubininis' gen. nov., sp. nov. and a New Species 'Candidatus Thiothrix putei' sp. nov. in the Family Thiotrichaceae, Some Members of Which Have Traits of Both Na+- and H+-Motive Energetics.</title>
        <authorList>
            <person name="Ravin N.V."/>
            <person name="Muntyan M.S."/>
            <person name="Smolyakov D.D."/>
            <person name="Rudenko T.S."/>
            <person name="Beletsky A.V."/>
            <person name="Mardanov A.V."/>
            <person name="Grabovich M.Y."/>
        </authorList>
    </citation>
    <scope>NUCLEOTIDE SEQUENCE</scope>
    <source>
        <strain evidence="1">GKL-02</strain>
    </source>
</reference>
<evidence type="ECO:0000313" key="1">
    <source>
        <dbReference type="EMBL" id="WGZ95727.1"/>
    </source>
</evidence>
<dbReference type="EMBL" id="CP124756">
    <property type="protein sequence ID" value="WGZ95727.1"/>
    <property type="molecule type" value="Genomic_DNA"/>
</dbReference>
<accession>A0AA95HE20</accession>
<reference evidence="1" key="2">
    <citation type="submission" date="2023-04" db="EMBL/GenBank/DDBJ databases">
        <authorList>
            <person name="Beletskiy A.V."/>
            <person name="Mardanov A.V."/>
            <person name="Ravin N.V."/>
        </authorList>
    </citation>
    <scope>NUCLEOTIDE SEQUENCE</scope>
    <source>
        <strain evidence="1">GKL-02</strain>
    </source>
</reference>
<protein>
    <submittedName>
        <fullName evidence="1">Uncharacterized protein</fullName>
    </submittedName>
</protein>
<dbReference type="AlphaFoldDB" id="A0AA95HE20"/>
<name>A0AA95HE20_9GAMM</name>
<organism evidence="1">
    <name type="scientific">Candidatus Thiothrix putei</name>
    <dbReference type="NCBI Taxonomy" id="3080811"/>
    <lineage>
        <taxon>Bacteria</taxon>
        <taxon>Pseudomonadati</taxon>
        <taxon>Pseudomonadota</taxon>
        <taxon>Gammaproteobacteria</taxon>
        <taxon>Thiotrichales</taxon>
        <taxon>Thiotrichaceae</taxon>
        <taxon>Thiothrix</taxon>
    </lineage>
</organism>
<gene>
    <name evidence="1" type="ORF">QJT81_06995</name>
</gene>
<dbReference type="KEGG" id="tput:QJT81_06995"/>
<sequence length="139" mass="15201">MVNEAMQAAGVESVTASAYTQARHKLRHTAFIELNQTAVVEVMYGDGVYQTFWGYRILGVDGSKIRLPDTDEMGMVFGTHRYSIKGKEAVIEGKHAMGLASVLYDVLNRVAVDATLTRGDAYEVDLAIQHLPHTASADV</sequence>
<dbReference type="Proteomes" id="UP001301326">
    <property type="component" value="Chromosome"/>
</dbReference>